<dbReference type="AlphaFoldDB" id="A0A211ZHH1"/>
<dbReference type="PROSITE" id="PS50949">
    <property type="entry name" value="HTH_GNTR"/>
    <property type="match status" value="1"/>
</dbReference>
<dbReference type="CDD" id="cd00609">
    <property type="entry name" value="AAT_like"/>
    <property type="match status" value="1"/>
</dbReference>
<evidence type="ECO:0000313" key="7">
    <source>
        <dbReference type="EMBL" id="OWJ64646.1"/>
    </source>
</evidence>
<dbReference type="Proteomes" id="UP000196655">
    <property type="component" value="Unassembled WGS sequence"/>
</dbReference>
<dbReference type="Gene3D" id="1.10.10.10">
    <property type="entry name" value="Winged helix-like DNA-binding domain superfamily/Winged helix DNA-binding domain"/>
    <property type="match status" value="1"/>
</dbReference>
<reference evidence="8" key="1">
    <citation type="submission" date="2017-05" db="EMBL/GenBank/DDBJ databases">
        <authorList>
            <person name="Macchi M."/>
            <person name="Festa S."/>
            <person name="Coppotelli B.M."/>
            <person name="Morelli I.S."/>
        </authorList>
    </citation>
    <scope>NUCLEOTIDE SEQUENCE [LARGE SCALE GENOMIC DNA]</scope>
    <source>
        <strain evidence="8">I</strain>
    </source>
</reference>
<dbReference type="SMART" id="SM00345">
    <property type="entry name" value="HTH_GNTR"/>
    <property type="match status" value="1"/>
</dbReference>
<organism evidence="7 8">
    <name type="scientific">Inquilinus limosus</name>
    <dbReference type="NCBI Taxonomy" id="171674"/>
    <lineage>
        <taxon>Bacteria</taxon>
        <taxon>Pseudomonadati</taxon>
        <taxon>Pseudomonadota</taxon>
        <taxon>Alphaproteobacteria</taxon>
        <taxon>Rhodospirillales</taxon>
        <taxon>Rhodospirillaceae</taxon>
        <taxon>Inquilinus</taxon>
    </lineage>
</organism>
<keyword evidence="4" id="KW-0238">DNA-binding</keyword>
<keyword evidence="3" id="KW-0805">Transcription regulation</keyword>
<evidence type="ECO:0000256" key="2">
    <source>
        <dbReference type="ARBA" id="ARBA00022898"/>
    </source>
</evidence>
<proteinExistence type="inferred from homology"/>
<dbReference type="InterPro" id="IPR015421">
    <property type="entry name" value="PyrdxlP-dep_Trfase_major"/>
</dbReference>
<comment type="similarity">
    <text evidence="1">In the C-terminal section; belongs to the class-I pyridoxal-phosphate-dependent aminotransferase family.</text>
</comment>
<keyword evidence="2" id="KW-0663">Pyridoxal phosphate</keyword>
<dbReference type="Pfam" id="PF00392">
    <property type="entry name" value="GntR"/>
    <property type="match status" value="1"/>
</dbReference>
<dbReference type="InterPro" id="IPR051446">
    <property type="entry name" value="HTH_trans_reg/aminotransferase"/>
</dbReference>
<evidence type="ECO:0000256" key="3">
    <source>
        <dbReference type="ARBA" id="ARBA00023015"/>
    </source>
</evidence>
<keyword evidence="8" id="KW-1185">Reference proteome</keyword>
<evidence type="ECO:0000259" key="6">
    <source>
        <dbReference type="PROSITE" id="PS50949"/>
    </source>
</evidence>
<dbReference type="PANTHER" id="PTHR46577:SF2">
    <property type="entry name" value="TRANSCRIPTIONAL REGULATORY PROTEIN"/>
    <property type="match status" value="1"/>
</dbReference>
<dbReference type="InterPro" id="IPR000524">
    <property type="entry name" value="Tscrpt_reg_HTH_GntR"/>
</dbReference>
<evidence type="ECO:0000256" key="4">
    <source>
        <dbReference type="ARBA" id="ARBA00023125"/>
    </source>
</evidence>
<gene>
    <name evidence="7" type="ORF">BWR60_23810</name>
</gene>
<feature type="domain" description="HTH gntR-type" evidence="6">
    <location>
        <begin position="5"/>
        <end position="73"/>
    </location>
</feature>
<dbReference type="EMBL" id="NHON01000053">
    <property type="protein sequence ID" value="OWJ64646.1"/>
    <property type="molecule type" value="Genomic_DNA"/>
</dbReference>
<dbReference type="Pfam" id="PF00155">
    <property type="entry name" value="Aminotran_1_2"/>
    <property type="match status" value="1"/>
</dbReference>
<dbReference type="InterPro" id="IPR004839">
    <property type="entry name" value="Aminotransferase_I/II_large"/>
</dbReference>
<dbReference type="InterPro" id="IPR015424">
    <property type="entry name" value="PyrdxlP-dep_Trfase"/>
</dbReference>
<accession>A0A211ZHH1</accession>
<sequence>MPTAPHKIDFVMEGVLTQLRSGLLRPGERLPSIREEAARLGVGKNTVVEAYLRLVAQGMLQAKPGSGYYVVRTPPARSEERGLPLAAATDRAALLIEQLDRRLPIRPGDGRPPPDWLEASELRRHLSFPRFREADAYNTSWGHLPLRERLCGALAERGIACTPGQMLMTHGANHALDLIVRRYTSPGDAVLVDDPGYYPLLAKLVLASVRPVGVRRLHDGPDLHDLEAKARDSGARLFFTQSLAHNPTGGSITPGAAYGVLRIAAAHGLMVVEDDPFADILPYALPRLASLDQLESVIYIGTFSKTLAASFRVGYVAAAPRIAAELNELKVVTTVATSAHDERLIFQLIDQGHYLKHLRRLRSRASKATAETVRGLEAAGFSVRRPLGGGFYLWIDLPGPMEGDHLVRNAAAAGIFIAPSATFSAGGAGPPAMRVNVAYGADPTFLAWMREQRGSG</sequence>
<evidence type="ECO:0000313" key="8">
    <source>
        <dbReference type="Proteomes" id="UP000196655"/>
    </source>
</evidence>
<dbReference type="SUPFAM" id="SSF53383">
    <property type="entry name" value="PLP-dependent transferases"/>
    <property type="match status" value="1"/>
</dbReference>
<comment type="caution">
    <text evidence="7">The sequence shown here is derived from an EMBL/GenBank/DDBJ whole genome shotgun (WGS) entry which is preliminary data.</text>
</comment>
<dbReference type="InterPro" id="IPR036388">
    <property type="entry name" value="WH-like_DNA-bd_sf"/>
</dbReference>
<dbReference type="PANTHER" id="PTHR46577">
    <property type="entry name" value="HTH-TYPE TRANSCRIPTIONAL REGULATORY PROTEIN GABR"/>
    <property type="match status" value="1"/>
</dbReference>
<protein>
    <recommendedName>
        <fullName evidence="6">HTH gntR-type domain-containing protein</fullName>
    </recommendedName>
</protein>
<dbReference type="OrthoDB" id="9802328at2"/>
<name>A0A211ZHH1_9PROT</name>
<evidence type="ECO:0000256" key="1">
    <source>
        <dbReference type="ARBA" id="ARBA00005384"/>
    </source>
</evidence>
<evidence type="ECO:0000256" key="5">
    <source>
        <dbReference type="ARBA" id="ARBA00023163"/>
    </source>
</evidence>
<dbReference type="CDD" id="cd07377">
    <property type="entry name" value="WHTH_GntR"/>
    <property type="match status" value="1"/>
</dbReference>
<dbReference type="RefSeq" id="WP_088153607.1">
    <property type="nucleotide sequence ID" value="NZ_NHON01000053.1"/>
</dbReference>
<dbReference type="InterPro" id="IPR036390">
    <property type="entry name" value="WH_DNA-bd_sf"/>
</dbReference>
<keyword evidence="5" id="KW-0804">Transcription</keyword>
<dbReference type="GO" id="GO:0003677">
    <property type="term" value="F:DNA binding"/>
    <property type="evidence" value="ECO:0007669"/>
    <property type="project" value="UniProtKB-KW"/>
</dbReference>
<dbReference type="Gene3D" id="3.40.640.10">
    <property type="entry name" value="Type I PLP-dependent aspartate aminotransferase-like (Major domain)"/>
    <property type="match status" value="1"/>
</dbReference>
<dbReference type="GO" id="GO:0003700">
    <property type="term" value="F:DNA-binding transcription factor activity"/>
    <property type="evidence" value="ECO:0007669"/>
    <property type="project" value="InterPro"/>
</dbReference>
<dbReference type="GO" id="GO:0030170">
    <property type="term" value="F:pyridoxal phosphate binding"/>
    <property type="evidence" value="ECO:0007669"/>
    <property type="project" value="InterPro"/>
</dbReference>
<dbReference type="SUPFAM" id="SSF46785">
    <property type="entry name" value="Winged helix' DNA-binding domain"/>
    <property type="match status" value="1"/>
</dbReference>